<dbReference type="EMBL" id="CP009111">
    <property type="protein sequence ID" value="ANS27922.1"/>
    <property type="molecule type" value="Genomic_DNA"/>
</dbReference>
<dbReference type="Pfam" id="PF04075">
    <property type="entry name" value="F420H2_quin_red"/>
    <property type="match status" value="1"/>
</dbReference>
<dbReference type="InterPro" id="IPR004378">
    <property type="entry name" value="F420H2_quin_Rdtase"/>
</dbReference>
<dbReference type="SMART" id="SM00849">
    <property type="entry name" value="Lactamase_B"/>
    <property type="match status" value="1"/>
</dbReference>
<sequence length="467" mass="50564">MTARQGTQTTARDAPGWWARLAARWLHPQDYSGGGSYRPPAGWYRRLNPVGVPLTTLGLAPRDAVTLEVRGRRTGRPRRIPILVTRHEGADYLVALAGESQWVRNVRAAGGEARLRRRGTRRARLEEVPVAQRAPVLAAYLEAGRRRSGEPASREQAKWYFGLEEPATPERLTELAPRYPVFRVTDTRSVRHDSVAVWEIAPGVVCIGPRGRTQTNVYLVRGADGWVLVDTGWAGDADRIEAATRQVLDADQRPGAIVLTHAHPDHSGAARELAGRWSCPVFLHPDELPIANGDYGAIRKAAGPLDHWVVLPAMRVIGRRRREKLLARNTLGEVAHTLRPAEPVPGLPGWEVVATPGHTPGHISLFRPADGVLIAGDALVNLRLNSIYGLLSQQSGLSGPPWYTTWSPAAAATSIQNLAALGPTVLGPGHGRALTEQDTPNLVRGFAAALDTRPPSQDPVAGSKGAP</sequence>
<dbReference type="SUPFAM" id="SSF56281">
    <property type="entry name" value="Metallo-hydrolase/oxidoreductase"/>
    <property type="match status" value="1"/>
</dbReference>
<protein>
    <recommendedName>
        <fullName evidence="1">Metallo-beta-lactamase domain-containing protein</fullName>
    </recommendedName>
</protein>
<feature type="domain" description="Metallo-beta-lactamase" evidence="1">
    <location>
        <begin position="214"/>
        <end position="430"/>
    </location>
</feature>
<dbReference type="Pfam" id="PF00753">
    <property type="entry name" value="Lactamase_B"/>
    <property type="match status" value="1"/>
</dbReference>
<evidence type="ECO:0000313" key="3">
    <source>
        <dbReference type="Proteomes" id="UP000186108"/>
    </source>
</evidence>
<evidence type="ECO:0000259" key="1">
    <source>
        <dbReference type="SMART" id="SM00849"/>
    </source>
</evidence>
<dbReference type="PATRIC" id="fig|37919.13.peg.3337"/>
<dbReference type="Gene3D" id="2.30.110.10">
    <property type="entry name" value="Electron Transport, Fmn-binding Protein, Chain A"/>
    <property type="match status" value="1"/>
</dbReference>
<dbReference type="CDD" id="cd07721">
    <property type="entry name" value="yflN-like_MBL-fold"/>
    <property type="match status" value="1"/>
</dbReference>
<dbReference type="RefSeq" id="WP_065490823.1">
    <property type="nucleotide sequence ID" value="NZ_CP009111.1"/>
</dbReference>
<dbReference type="InterPro" id="IPR050855">
    <property type="entry name" value="NDM-1-like"/>
</dbReference>
<dbReference type="PANTHER" id="PTHR42951">
    <property type="entry name" value="METALLO-BETA-LACTAMASE DOMAIN-CONTAINING"/>
    <property type="match status" value="1"/>
</dbReference>
<dbReference type="InterPro" id="IPR036866">
    <property type="entry name" value="RibonucZ/Hydroxyglut_hydro"/>
</dbReference>
<dbReference type="Proteomes" id="UP000186108">
    <property type="component" value="Chromosome"/>
</dbReference>
<accession>A0A1B1K5L2</accession>
<dbReference type="PANTHER" id="PTHR42951:SF17">
    <property type="entry name" value="METALLO-BETA-LACTAMASE DOMAIN-CONTAINING PROTEIN"/>
    <property type="match status" value="1"/>
</dbReference>
<dbReference type="AlphaFoldDB" id="A0A1B1K5L2"/>
<dbReference type="GO" id="GO:0016491">
    <property type="term" value="F:oxidoreductase activity"/>
    <property type="evidence" value="ECO:0007669"/>
    <property type="project" value="InterPro"/>
</dbReference>
<evidence type="ECO:0000313" key="2">
    <source>
        <dbReference type="EMBL" id="ANS27922.1"/>
    </source>
</evidence>
<gene>
    <name evidence="2" type="ORF">R1CP_16170</name>
</gene>
<name>A0A1B1K5L2_RHOOP</name>
<dbReference type="Gene3D" id="3.60.15.10">
    <property type="entry name" value="Ribonuclease Z/Hydroxyacylglutathione hydrolase-like"/>
    <property type="match status" value="1"/>
</dbReference>
<organism evidence="2 3">
    <name type="scientific">Rhodococcus opacus</name>
    <name type="common">Nocardia opaca</name>
    <dbReference type="NCBI Taxonomy" id="37919"/>
    <lineage>
        <taxon>Bacteria</taxon>
        <taxon>Bacillati</taxon>
        <taxon>Actinomycetota</taxon>
        <taxon>Actinomycetes</taxon>
        <taxon>Mycobacteriales</taxon>
        <taxon>Nocardiaceae</taxon>
        <taxon>Rhodococcus</taxon>
    </lineage>
</organism>
<proteinExistence type="predicted"/>
<dbReference type="InterPro" id="IPR001279">
    <property type="entry name" value="Metallo-B-lactamas"/>
</dbReference>
<dbReference type="InterPro" id="IPR012349">
    <property type="entry name" value="Split_barrel_FMN-bd"/>
</dbReference>
<reference evidence="2 3" key="1">
    <citation type="submission" date="2014-07" db="EMBL/GenBank/DDBJ databases">
        <authorList>
            <person name="Zhang J.E."/>
            <person name="Yang H."/>
            <person name="Guo J."/>
            <person name="Deng Z."/>
            <person name="Luo H."/>
            <person name="Luo M."/>
            <person name="Zhao B."/>
        </authorList>
    </citation>
    <scope>NUCLEOTIDE SEQUENCE [LARGE SCALE GENOMIC DNA]</scope>
    <source>
        <strain evidence="2 3">1CP</strain>
    </source>
</reference>